<evidence type="ECO:0000256" key="3">
    <source>
        <dbReference type="ARBA" id="ARBA00023274"/>
    </source>
</evidence>
<evidence type="ECO:0000256" key="1">
    <source>
        <dbReference type="ARBA" id="ARBA00008760"/>
    </source>
</evidence>
<accession>A0A1F7UTH1</accession>
<evidence type="ECO:0000313" key="6">
    <source>
        <dbReference type="Proteomes" id="UP000176897"/>
    </source>
</evidence>
<dbReference type="Pfam" id="PF00830">
    <property type="entry name" value="Ribosomal_L28"/>
    <property type="match status" value="1"/>
</dbReference>
<dbReference type="NCBIfam" id="TIGR00009">
    <property type="entry name" value="L28"/>
    <property type="match status" value="1"/>
</dbReference>
<dbReference type="GO" id="GO:0006412">
    <property type="term" value="P:translation"/>
    <property type="evidence" value="ECO:0007669"/>
    <property type="project" value="InterPro"/>
</dbReference>
<evidence type="ECO:0000256" key="2">
    <source>
        <dbReference type="ARBA" id="ARBA00022980"/>
    </source>
</evidence>
<dbReference type="GO" id="GO:0005840">
    <property type="term" value="C:ribosome"/>
    <property type="evidence" value="ECO:0007669"/>
    <property type="project" value="UniProtKB-KW"/>
</dbReference>
<dbReference type="Proteomes" id="UP000176897">
    <property type="component" value="Unassembled WGS sequence"/>
</dbReference>
<evidence type="ECO:0000256" key="4">
    <source>
        <dbReference type="ARBA" id="ARBA00035174"/>
    </source>
</evidence>
<dbReference type="Gene3D" id="2.30.170.40">
    <property type="entry name" value="Ribosomal protein L28/L24"/>
    <property type="match status" value="1"/>
</dbReference>
<organism evidence="5 6">
    <name type="scientific">Candidatus Uhrbacteria bacterium RIFCSPLOWO2_01_FULL_47_24</name>
    <dbReference type="NCBI Taxonomy" id="1802401"/>
    <lineage>
        <taxon>Bacteria</taxon>
        <taxon>Candidatus Uhriibacteriota</taxon>
    </lineage>
</organism>
<dbReference type="SUPFAM" id="SSF143800">
    <property type="entry name" value="L28p-like"/>
    <property type="match status" value="1"/>
</dbReference>
<proteinExistence type="inferred from homology"/>
<dbReference type="PANTHER" id="PTHR39080:SF1">
    <property type="entry name" value="LARGE RIBOSOMAL SUBUNIT PROTEIN BL28A"/>
    <property type="match status" value="1"/>
</dbReference>
<protein>
    <recommendedName>
        <fullName evidence="4">Large ribosomal subunit protein bL28</fullName>
    </recommendedName>
</protein>
<sequence length="58" mass="6487">MSKTCEKCARGPQVGISRSHSMIKTKRKFNLNLQTRTIGGKRMNVCTNCIKTGKKTSK</sequence>
<comment type="caution">
    <text evidence="5">The sequence shown here is derived from an EMBL/GenBank/DDBJ whole genome shotgun (WGS) entry which is preliminary data.</text>
</comment>
<comment type="similarity">
    <text evidence="1">Belongs to the bacterial ribosomal protein bL28 family.</text>
</comment>
<dbReference type="PANTHER" id="PTHR39080">
    <property type="entry name" value="50S RIBOSOMAL PROTEIN L28"/>
    <property type="match status" value="1"/>
</dbReference>
<dbReference type="GO" id="GO:1990904">
    <property type="term" value="C:ribonucleoprotein complex"/>
    <property type="evidence" value="ECO:0007669"/>
    <property type="project" value="UniProtKB-KW"/>
</dbReference>
<keyword evidence="3" id="KW-0687">Ribonucleoprotein</keyword>
<dbReference type="InterPro" id="IPR050096">
    <property type="entry name" value="Bacterial_rp_bL28"/>
</dbReference>
<name>A0A1F7UTH1_9BACT</name>
<dbReference type="AlphaFoldDB" id="A0A1F7UTH1"/>
<dbReference type="InterPro" id="IPR034704">
    <property type="entry name" value="Ribosomal_bL28/bL31-like_sf"/>
</dbReference>
<reference evidence="5 6" key="1">
    <citation type="journal article" date="2016" name="Nat. Commun.">
        <title>Thousands of microbial genomes shed light on interconnected biogeochemical processes in an aquifer system.</title>
        <authorList>
            <person name="Anantharaman K."/>
            <person name="Brown C.T."/>
            <person name="Hug L.A."/>
            <person name="Sharon I."/>
            <person name="Castelle C.J."/>
            <person name="Probst A.J."/>
            <person name="Thomas B.C."/>
            <person name="Singh A."/>
            <person name="Wilkins M.J."/>
            <person name="Karaoz U."/>
            <person name="Brodie E.L."/>
            <person name="Williams K.H."/>
            <person name="Hubbard S.S."/>
            <person name="Banfield J.F."/>
        </authorList>
    </citation>
    <scope>NUCLEOTIDE SEQUENCE [LARGE SCALE GENOMIC DNA]</scope>
</reference>
<dbReference type="InterPro" id="IPR001383">
    <property type="entry name" value="Ribosomal_bL28_bact-type"/>
</dbReference>
<dbReference type="InterPro" id="IPR037147">
    <property type="entry name" value="Ribosomal_bL28_sf"/>
</dbReference>
<gene>
    <name evidence="5" type="ORF">A3B21_04205</name>
</gene>
<dbReference type="GO" id="GO:0003735">
    <property type="term" value="F:structural constituent of ribosome"/>
    <property type="evidence" value="ECO:0007669"/>
    <property type="project" value="InterPro"/>
</dbReference>
<dbReference type="InterPro" id="IPR026569">
    <property type="entry name" value="Ribosomal_bL28"/>
</dbReference>
<dbReference type="STRING" id="1802401.A3B21_04205"/>
<dbReference type="EMBL" id="MGEJ01000004">
    <property type="protein sequence ID" value="OGL81592.1"/>
    <property type="molecule type" value="Genomic_DNA"/>
</dbReference>
<keyword evidence="2 5" id="KW-0689">Ribosomal protein</keyword>
<evidence type="ECO:0000313" key="5">
    <source>
        <dbReference type="EMBL" id="OGL81592.1"/>
    </source>
</evidence>